<dbReference type="AlphaFoldDB" id="A0A3S9SKF9"/>
<reference evidence="3 4" key="1">
    <citation type="submission" date="2018-12" db="EMBL/GenBank/DDBJ databases">
        <title>Genome sequencing of Eikenella corrodens KCOM 3110 (= JS217).</title>
        <authorList>
            <person name="Koo J.-K."/>
            <person name="Park S.-N."/>
            <person name="Lim Y.K."/>
        </authorList>
    </citation>
    <scope>NUCLEOTIDE SEQUENCE [LARGE SCALE GENOMIC DNA]</scope>
    <source>
        <strain evidence="3 4">KCOM 3110</strain>
    </source>
</reference>
<dbReference type="PANTHER" id="PTHR43540:SF14">
    <property type="entry name" value="ISOCHORISMATASE"/>
    <property type="match status" value="1"/>
</dbReference>
<dbReference type="PANTHER" id="PTHR43540">
    <property type="entry name" value="PEROXYUREIDOACRYLATE/UREIDOACRYLATE AMIDOHYDROLASE-RELATED"/>
    <property type="match status" value="1"/>
</dbReference>
<gene>
    <name evidence="3" type="ORF">ELB75_07995</name>
</gene>
<dbReference type="InterPro" id="IPR036380">
    <property type="entry name" value="Isochorismatase-like_sf"/>
</dbReference>
<evidence type="ECO:0000313" key="4">
    <source>
        <dbReference type="Proteomes" id="UP000282435"/>
    </source>
</evidence>
<keyword evidence="1 3" id="KW-0378">Hydrolase</keyword>
<name>A0A3S9SKF9_EIKCO</name>
<evidence type="ECO:0000313" key="3">
    <source>
        <dbReference type="EMBL" id="AZR59969.1"/>
    </source>
</evidence>
<dbReference type="SUPFAM" id="SSF52499">
    <property type="entry name" value="Isochorismatase-like hydrolases"/>
    <property type="match status" value="1"/>
</dbReference>
<organism evidence="3 4">
    <name type="scientific">Eikenella corrodens</name>
    <dbReference type="NCBI Taxonomy" id="539"/>
    <lineage>
        <taxon>Bacteria</taxon>
        <taxon>Pseudomonadati</taxon>
        <taxon>Pseudomonadota</taxon>
        <taxon>Betaproteobacteria</taxon>
        <taxon>Neisseriales</taxon>
        <taxon>Neisseriaceae</taxon>
        <taxon>Eikenella</taxon>
    </lineage>
</organism>
<dbReference type="OrthoDB" id="9781985at2"/>
<accession>A0A3S9SKF9</accession>
<protein>
    <submittedName>
        <fullName evidence="3">Cysteine hydrolase</fullName>
    </submittedName>
</protein>
<dbReference type="Pfam" id="PF00857">
    <property type="entry name" value="Isochorismatase"/>
    <property type="match status" value="1"/>
</dbReference>
<sequence>MAAVLRPNAGVILLGCLETSISASWKQAFSGSLGHGKSVMKKTVLLVIDTQQVLLDMGAYRGAEMLDAIGRMLLAARAHGREVIYVRHNELDSPFAPNSPGWQIAAAVAPQAGEKVVDKWYNSAFRGTDLLDYLRGNGVERLVVVGMMTEYCVEATVRAASDLGFEVILPEGANSTLDNGRWSAKELYEHHNFDIMRGRFAAMPSVDEAVALLSD</sequence>
<proteinExistence type="predicted"/>
<dbReference type="InterPro" id="IPR050272">
    <property type="entry name" value="Isochorismatase-like_hydrls"/>
</dbReference>
<dbReference type="InterPro" id="IPR000868">
    <property type="entry name" value="Isochorismatase-like_dom"/>
</dbReference>
<dbReference type="Gene3D" id="3.40.50.850">
    <property type="entry name" value="Isochorismatase-like"/>
    <property type="match status" value="1"/>
</dbReference>
<feature type="domain" description="Isochorismatase-like" evidence="2">
    <location>
        <begin position="43"/>
        <end position="181"/>
    </location>
</feature>
<dbReference type="GO" id="GO:0016787">
    <property type="term" value="F:hydrolase activity"/>
    <property type="evidence" value="ECO:0007669"/>
    <property type="project" value="UniProtKB-KW"/>
</dbReference>
<dbReference type="Proteomes" id="UP000282435">
    <property type="component" value="Chromosome"/>
</dbReference>
<dbReference type="EMBL" id="CP034670">
    <property type="protein sequence ID" value="AZR59969.1"/>
    <property type="molecule type" value="Genomic_DNA"/>
</dbReference>
<dbReference type="CDD" id="cd01014">
    <property type="entry name" value="nicotinamidase_related"/>
    <property type="match status" value="1"/>
</dbReference>
<evidence type="ECO:0000256" key="1">
    <source>
        <dbReference type="ARBA" id="ARBA00022801"/>
    </source>
</evidence>
<evidence type="ECO:0000259" key="2">
    <source>
        <dbReference type="Pfam" id="PF00857"/>
    </source>
</evidence>